<organism evidence="2 3">
    <name type="scientific">Arthrobacter flavus</name>
    <dbReference type="NCBI Taxonomy" id="95172"/>
    <lineage>
        <taxon>Bacteria</taxon>
        <taxon>Bacillati</taxon>
        <taxon>Actinomycetota</taxon>
        <taxon>Actinomycetes</taxon>
        <taxon>Micrococcales</taxon>
        <taxon>Micrococcaceae</taxon>
        <taxon>Arthrobacter</taxon>
    </lineage>
</organism>
<evidence type="ECO:0008006" key="4">
    <source>
        <dbReference type="Google" id="ProtNLM"/>
    </source>
</evidence>
<reference evidence="3" key="1">
    <citation type="journal article" date="2019" name="Int. J. Syst. Evol. Microbiol.">
        <title>The Global Catalogue of Microorganisms (GCM) 10K type strain sequencing project: providing services to taxonomists for standard genome sequencing and annotation.</title>
        <authorList>
            <consortium name="The Broad Institute Genomics Platform"/>
            <consortium name="The Broad Institute Genome Sequencing Center for Infectious Disease"/>
            <person name="Wu L."/>
            <person name="Ma J."/>
        </authorList>
    </citation>
    <scope>NUCLEOTIDE SEQUENCE [LARGE SCALE GENOMIC DNA]</scope>
    <source>
        <strain evidence="3">JCM 11496</strain>
    </source>
</reference>
<feature type="compositionally biased region" description="Basic and acidic residues" evidence="1">
    <location>
        <begin position="1"/>
        <end position="19"/>
    </location>
</feature>
<gene>
    <name evidence="2" type="ORF">ACFSFX_15585</name>
</gene>
<sequence>MADQDRNQGADRADRRPDRSGTQGGRSVGRQSDSPRSSASRDDRAGGYRGAPPKTAGSSAGRGASDRRSGGPRDENRGGSERAESGKRSFNARDLRSANRPDRERSPDIDEDVTGAELDRVTRAQIRNLEEKSAEWVARHLVMAGRLLEDEPELAFQHALAASRRGGRLAVVREAVGLTAYAAGHYGEALREFRTYRRISGSNDHLPVMADCERGLGRPDRALDLAQSEEAEGLSSAGKVELAMVVSGARSDLKQHEAAVAALEISQLDRNRAFSYSPRLFRAYAAALAAVGRTAEAEQWRRQAGIADSALGLGEFAEPDIVDLAGDDEVIPDASAARRRVASSPSGSPGSTSLAEDRSGAGEAPAAASATDAESKSAGQEAAEAVAAQQPVETPGAPDDVPEEEVRRAPATWRSLNRPAPLRTSPEDGQDSERHHD</sequence>
<protein>
    <recommendedName>
        <fullName evidence="4">Tetratricopeptide repeat protein</fullName>
    </recommendedName>
</protein>
<dbReference type="RefSeq" id="WP_343882192.1">
    <property type="nucleotide sequence ID" value="NZ_BAAAIJ010000061.1"/>
</dbReference>
<comment type="caution">
    <text evidence="2">The sequence shown here is derived from an EMBL/GenBank/DDBJ whole genome shotgun (WGS) entry which is preliminary data.</text>
</comment>
<dbReference type="EMBL" id="JBHUGA010000063">
    <property type="protein sequence ID" value="MFD1848013.1"/>
    <property type="molecule type" value="Genomic_DNA"/>
</dbReference>
<feature type="compositionally biased region" description="Low complexity" evidence="1">
    <location>
        <begin position="361"/>
        <end position="393"/>
    </location>
</feature>
<keyword evidence="3" id="KW-1185">Reference proteome</keyword>
<feature type="region of interest" description="Disordered" evidence="1">
    <location>
        <begin position="1"/>
        <end position="116"/>
    </location>
</feature>
<name>A0ABW4QBD5_9MICC</name>
<evidence type="ECO:0000313" key="3">
    <source>
        <dbReference type="Proteomes" id="UP001597307"/>
    </source>
</evidence>
<evidence type="ECO:0000313" key="2">
    <source>
        <dbReference type="EMBL" id="MFD1848013.1"/>
    </source>
</evidence>
<accession>A0ABW4QBD5</accession>
<feature type="region of interest" description="Disordered" evidence="1">
    <location>
        <begin position="336"/>
        <end position="437"/>
    </location>
</feature>
<proteinExistence type="predicted"/>
<dbReference type="Proteomes" id="UP001597307">
    <property type="component" value="Unassembled WGS sequence"/>
</dbReference>
<feature type="compositionally biased region" description="Basic and acidic residues" evidence="1">
    <location>
        <begin position="64"/>
        <end position="108"/>
    </location>
</feature>
<feature type="compositionally biased region" description="Low complexity" evidence="1">
    <location>
        <begin position="342"/>
        <end position="353"/>
    </location>
</feature>
<evidence type="ECO:0000256" key="1">
    <source>
        <dbReference type="SAM" id="MobiDB-lite"/>
    </source>
</evidence>